<dbReference type="AlphaFoldDB" id="A0A7C3VN68"/>
<reference evidence="1" key="1">
    <citation type="journal article" date="2020" name="mSystems">
        <title>Genome- and Community-Level Interaction Insights into Carbon Utilization and Element Cycling Functions of Hydrothermarchaeota in Hydrothermal Sediment.</title>
        <authorList>
            <person name="Zhou Z."/>
            <person name="Liu Y."/>
            <person name="Xu W."/>
            <person name="Pan J."/>
            <person name="Luo Z.H."/>
            <person name="Li M."/>
        </authorList>
    </citation>
    <scope>NUCLEOTIDE SEQUENCE [LARGE SCALE GENOMIC DNA]</scope>
    <source>
        <strain evidence="1">SpSt-374</strain>
    </source>
</reference>
<accession>A0A7C3VN68</accession>
<organism evidence="1">
    <name type="scientific">Planktothricoides sp. SpSt-374</name>
    <dbReference type="NCBI Taxonomy" id="2282167"/>
    <lineage>
        <taxon>Bacteria</taxon>
        <taxon>Bacillati</taxon>
        <taxon>Cyanobacteriota</taxon>
        <taxon>Cyanophyceae</taxon>
        <taxon>Oscillatoriophycideae</taxon>
        <taxon>Oscillatoriales</taxon>
        <taxon>Oscillatoriaceae</taxon>
        <taxon>Planktothricoides</taxon>
    </lineage>
</organism>
<name>A0A7C3VN68_9CYAN</name>
<sequence length="86" mass="9882">MLRTYKALIRGSHIEWQEEAPNLEDGSVAVHITILQEDSIISPAQRRQKMVEALAKLAAINAFADIDPMQWQRQVRQDRSLPDRES</sequence>
<protein>
    <submittedName>
        <fullName evidence="1">Uncharacterized protein</fullName>
    </submittedName>
</protein>
<proteinExistence type="predicted"/>
<comment type="caution">
    <text evidence="1">The sequence shown here is derived from an EMBL/GenBank/DDBJ whole genome shotgun (WGS) entry which is preliminary data.</text>
</comment>
<dbReference type="EMBL" id="DSPX01000023">
    <property type="protein sequence ID" value="HGF99590.1"/>
    <property type="molecule type" value="Genomic_DNA"/>
</dbReference>
<gene>
    <name evidence="1" type="ORF">ENR15_02700</name>
</gene>
<evidence type="ECO:0000313" key="1">
    <source>
        <dbReference type="EMBL" id="HGF99590.1"/>
    </source>
</evidence>